<keyword evidence="1" id="KW-0812">Transmembrane</keyword>
<dbReference type="KEGG" id="msx:AU14_11010"/>
<evidence type="ECO:0000313" key="3">
    <source>
        <dbReference type="Proteomes" id="UP000061489"/>
    </source>
</evidence>
<organism evidence="2 3">
    <name type="scientific">Marinobacter similis</name>
    <dbReference type="NCBI Taxonomy" id="1420916"/>
    <lineage>
        <taxon>Bacteria</taxon>
        <taxon>Pseudomonadati</taxon>
        <taxon>Pseudomonadota</taxon>
        <taxon>Gammaproteobacteria</taxon>
        <taxon>Pseudomonadales</taxon>
        <taxon>Marinobacteraceae</taxon>
        <taxon>Marinobacter</taxon>
    </lineage>
</organism>
<feature type="transmembrane region" description="Helical" evidence="1">
    <location>
        <begin position="107"/>
        <end position="127"/>
    </location>
</feature>
<reference evidence="2 3" key="1">
    <citation type="journal article" date="2014" name="Genome Announc.">
        <title>Draft Genome Sequences of Marinobacter similis A3d10T and Marinobacter salarius R9SW1T.</title>
        <authorList>
            <person name="Ivanova E.P."/>
            <person name="Ng H.J."/>
            <person name="Webb H.K."/>
            <person name="Feng G."/>
            <person name="Oshima K."/>
            <person name="Hattori M."/>
            <person name="Ohkuma M."/>
            <person name="Sergeev A.F."/>
            <person name="Mikhailov V.V."/>
            <person name="Crawford R.J."/>
            <person name="Sawabe T."/>
        </authorList>
    </citation>
    <scope>NUCLEOTIDE SEQUENCE [LARGE SCALE GENOMIC DNA]</scope>
    <source>
        <strain evidence="2 3">A3d10</strain>
    </source>
</reference>
<sequence length="168" mass="19062">MATFILIYLSAYWFLFRNRCTPSQKNYSTWTLKFLAFFGSFALMWATFAYMAMPELGEWQRLSLLMMLFGIVALPAPVFSLCLPIAVFHPTTMLLPSILMCVLQHGYFDLHMLASLILLGGGVVFVVKQVATGQRILRSVDDKRALSTSMSTIEKLINEKYIDRLPGC</sequence>
<evidence type="ECO:0000256" key="1">
    <source>
        <dbReference type="SAM" id="Phobius"/>
    </source>
</evidence>
<keyword evidence="3" id="KW-1185">Reference proteome</keyword>
<dbReference type="AlphaFoldDB" id="W5YMF7"/>
<accession>W5YMF7</accession>
<feature type="transmembrane region" description="Helical" evidence="1">
    <location>
        <begin position="30"/>
        <end position="52"/>
    </location>
</feature>
<proteinExistence type="predicted"/>
<feature type="transmembrane region" description="Helical" evidence="1">
    <location>
        <begin position="64"/>
        <end position="87"/>
    </location>
</feature>
<keyword evidence="1" id="KW-0472">Membrane</keyword>
<keyword evidence="1" id="KW-1133">Transmembrane helix</keyword>
<dbReference type="HOGENOM" id="CLU_1584524_0_0_6"/>
<evidence type="ECO:0000313" key="2">
    <source>
        <dbReference type="EMBL" id="AHI30094.1"/>
    </source>
</evidence>
<protein>
    <submittedName>
        <fullName evidence="2">Uncharacterized protein</fullName>
    </submittedName>
</protein>
<dbReference type="Proteomes" id="UP000061489">
    <property type="component" value="Chromosome"/>
</dbReference>
<name>W5YMF7_9GAMM</name>
<gene>
    <name evidence="2" type="ORF">AU14_11010</name>
</gene>
<dbReference type="EMBL" id="CP007151">
    <property type="protein sequence ID" value="AHI30094.1"/>
    <property type="molecule type" value="Genomic_DNA"/>
</dbReference>